<feature type="compositionally biased region" description="Polar residues" evidence="4">
    <location>
        <begin position="886"/>
        <end position="897"/>
    </location>
</feature>
<evidence type="ECO:0000259" key="5">
    <source>
        <dbReference type="PROSITE" id="PS50048"/>
    </source>
</evidence>
<keyword evidence="3" id="KW-0539">Nucleus</keyword>
<dbReference type="SMART" id="SM00906">
    <property type="entry name" value="Fungal_trans"/>
    <property type="match status" value="1"/>
</dbReference>
<dbReference type="EMBL" id="OOIN01000011">
    <property type="protein sequence ID" value="SPO25468.1"/>
    <property type="molecule type" value="Genomic_DNA"/>
</dbReference>
<feature type="compositionally biased region" description="Polar residues" evidence="4">
    <location>
        <begin position="83"/>
        <end position="97"/>
    </location>
</feature>
<evidence type="ECO:0000313" key="7">
    <source>
        <dbReference type="Proteomes" id="UP000324022"/>
    </source>
</evidence>
<reference evidence="6 7" key="1">
    <citation type="submission" date="2018-03" db="EMBL/GenBank/DDBJ databases">
        <authorList>
            <person name="Guldener U."/>
        </authorList>
    </citation>
    <scope>NUCLEOTIDE SEQUENCE [LARGE SCALE GENOMIC DNA]</scope>
    <source>
        <strain evidence="6 7">NBRC100155</strain>
    </source>
</reference>
<feature type="compositionally biased region" description="Gly residues" evidence="4">
    <location>
        <begin position="840"/>
        <end position="851"/>
    </location>
</feature>
<feature type="region of interest" description="Disordered" evidence="4">
    <location>
        <begin position="49"/>
        <end position="97"/>
    </location>
</feature>
<protein>
    <recommendedName>
        <fullName evidence="5">Zn(2)-C6 fungal-type domain-containing protein</fullName>
    </recommendedName>
</protein>
<dbReference type="PANTHER" id="PTHR31001">
    <property type="entry name" value="UNCHARACTERIZED TRANSCRIPTIONAL REGULATORY PROTEIN"/>
    <property type="match status" value="1"/>
</dbReference>
<dbReference type="GO" id="GO:0003677">
    <property type="term" value="F:DNA binding"/>
    <property type="evidence" value="ECO:0007669"/>
    <property type="project" value="InterPro"/>
</dbReference>
<dbReference type="PROSITE" id="PS50048">
    <property type="entry name" value="ZN2_CY6_FUNGAL_2"/>
    <property type="match status" value="1"/>
</dbReference>
<feature type="compositionally biased region" description="Basic and acidic residues" evidence="4">
    <location>
        <begin position="227"/>
        <end position="237"/>
    </location>
</feature>
<dbReference type="InterPro" id="IPR050613">
    <property type="entry name" value="Sec_Metabolite_Reg"/>
</dbReference>
<dbReference type="OrthoDB" id="6780543at2759"/>
<accession>A0A5C3E515</accession>
<feature type="compositionally biased region" description="Low complexity" evidence="4">
    <location>
        <begin position="920"/>
        <end position="936"/>
    </location>
</feature>
<feature type="compositionally biased region" description="Low complexity" evidence="4">
    <location>
        <begin position="813"/>
        <end position="839"/>
    </location>
</feature>
<keyword evidence="7" id="KW-1185">Reference proteome</keyword>
<dbReference type="CDD" id="cd00067">
    <property type="entry name" value="GAL4"/>
    <property type="match status" value="1"/>
</dbReference>
<dbReference type="Pfam" id="PF04082">
    <property type="entry name" value="Fungal_trans"/>
    <property type="match status" value="1"/>
</dbReference>
<dbReference type="InterPro" id="IPR001138">
    <property type="entry name" value="Zn2Cys6_DnaBD"/>
</dbReference>
<dbReference type="GO" id="GO:0006351">
    <property type="term" value="P:DNA-templated transcription"/>
    <property type="evidence" value="ECO:0007669"/>
    <property type="project" value="InterPro"/>
</dbReference>
<evidence type="ECO:0000256" key="1">
    <source>
        <dbReference type="ARBA" id="ARBA00004123"/>
    </source>
</evidence>
<dbReference type="InterPro" id="IPR007219">
    <property type="entry name" value="XnlR_reg_dom"/>
</dbReference>
<dbReference type="GO" id="GO:0008270">
    <property type="term" value="F:zinc ion binding"/>
    <property type="evidence" value="ECO:0007669"/>
    <property type="project" value="InterPro"/>
</dbReference>
<dbReference type="GO" id="GO:0005634">
    <property type="term" value="C:nucleus"/>
    <property type="evidence" value="ECO:0007669"/>
    <property type="project" value="UniProtKB-SubCell"/>
</dbReference>
<dbReference type="AlphaFoldDB" id="A0A5C3E515"/>
<comment type="subcellular location">
    <subcellularLocation>
        <location evidence="1">Nucleus</location>
    </subcellularLocation>
</comment>
<dbReference type="CDD" id="cd12148">
    <property type="entry name" value="fungal_TF_MHR"/>
    <property type="match status" value="1"/>
</dbReference>
<feature type="compositionally biased region" description="Low complexity" evidence="4">
    <location>
        <begin position="898"/>
        <end position="912"/>
    </location>
</feature>
<evidence type="ECO:0000313" key="6">
    <source>
        <dbReference type="EMBL" id="SPO25468.1"/>
    </source>
</evidence>
<keyword evidence="2" id="KW-0479">Metal-binding</keyword>
<gene>
    <name evidence="6" type="ORF">UTRI_03112_B</name>
</gene>
<name>A0A5C3E515_9BASI</name>
<dbReference type="PANTHER" id="PTHR31001:SF89">
    <property type="entry name" value="ZN(2)-C6 FUNGAL-TYPE DOMAIN-CONTAINING PROTEIN"/>
    <property type="match status" value="1"/>
</dbReference>
<evidence type="ECO:0000256" key="3">
    <source>
        <dbReference type="ARBA" id="ARBA00023242"/>
    </source>
</evidence>
<evidence type="ECO:0000256" key="2">
    <source>
        <dbReference type="ARBA" id="ARBA00022723"/>
    </source>
</evidence>
<dbReference type="InterPro" id="IPR036864">
    <property type="entry name" value="Zn2-C6_fun-type_DNA-bd_sf"/>
</dbReference>
<feature type="compositionally biased region" description="Gly residues" evidence="4">
    <location>
        <begin position="238"/>
        <end position="247"/>
    </location>
</feature>
<dbReference type="Proteomes" id="UP000324022">
    <property type="component" value="Unassembled WGS sequence"/>
</dbReference>
<feature type="region of interest" description="Disordered" evidence="4">
    <location>
        <begin position="813"/>
        <end position="856"/>
    </location>
</feature>
<sequence>MADLKSHGLQQAAYRYNCQPCKQRKTKCDRVKPCASCCLRGTQDRCYTEDGDGVGSPSAAVVEGEERVRKKPRVSGHAGSKGATGSASNTKIPSMPHSTATATATAVETNQSAIKDHIATLRKTIDALESSLVPTVTATEIPSVSESVSPYNTTTNSTSWNPVLTTSMRLTWDDVAHLFPPKRDVGRILDCFLREMIYIMIPVQEKQLWPAWVRLTSGTSSASSWDDDGRSPEEREGGGGGGGGGGGEVVGISRNMVGSLLLCLACTSYLIPEKMEEELQLARPMAEQRDGWITAALALVRSGTILPVPSSSSSISTNPSWLHYADVLTDTSLDRFAFETLAARIFALLGMSELAYHVNGEALRRAIRINFFDETSPKTTELFHLDPAFSYTPEEVVQLRRRIGAQMVVLERWTCLYTGRPPMIDDEAEALPVPNEWRFETEEIGYRFSRFVSRLRVLPSQLNALTSRSKMYDYATQRAREAEAVSRILELDRGLCDIYDPSTPRKTLNGRSPAQILSEVPSIVENLDQHPHLSRSQLAQLHREFAEALVTTSSWLSLRCLTTSNLMFLPWVNDTHERYYALNLARRLIELLPGIWMMASSRYVSFSSSWISRHLFLACTVLSVPILGQEPSVAAQGQQSTATGFGGDTPEDTIAQAAARGAGTRIVEEKRGDFAPSQVQRLEFYSKLQPASSSSSREKAISASAAAGLPSSSSVDLDWFSGKLVEIAELFSKLAERGDRTAGVNTKLILALLNSRAELRDRVLDKLGQRQQYHHQHQTWRPVATAAAMGGGEEAVGKFESQRDLTRFVMATSVGKGSSPSSYHSGTSPSTMSSPTTTAGTGGGGGGGGKNRGATRRDVLTREFGEKEARIQSPSLHDLANAVDTYTTTNTNGHSARSASSTHTVSQTSSQSNFPPTYPHPQQQQQQHNSYTYTHTSAQQQHQDAPAPSVNGWDWILPSTTMASASADKTSAESGGVGGGDGMAGIPLLLSTSDWLAILDGVDIPL</sequence>
<feature type="domain" description="Zn(2)-C6 fungal-type" evidence="5">
    <location>
        <begin position="17"/>
        <end position="48"/>
    </location>
</feature>
<feature type="region of interest" description="Disordered" evidence="4">
    <location>
        <begin position="219"/>
        <end position="247"/>
    </location>
</feature>
<proteinExistence type="predicted"/>
<organism evidence="6 7">
    <name type="scientific">Ustilago trichophora</name>
    <dbReference type="NCBI Taxonomy" id="86804"/>
    <lineage>
        <taxon>Eukaryota</taxon>
        <taxon>Fungi</taxon>
        <taxon>Dikarya</taxon>
        <taxon>Basidiomycota</taxon>
        <taxon>Ustilaginomycotina</taxon>
        <taxon>Ustilaginomycetes</taxon>
        <taxon>Ustilaginales</taxon>
        <taxon>Ustilaginaceae</taxon>
        <taxon>Ustilago</taxon>
    </lineage>
</organism>
<dbReference type="SUPFAM" id="SSF57701">
    <property type="entry name" value="Zn2/Cys6 DNA-binding domain"/>
    <property type="match status" value="1"/>
</dbReference>
<dbReference type="GO" id="GO:0000981">
    <property type="term" value="F:DNA-binding transcription factor activity, RNA polymerase II-specific"/>
    <property type="evidence" value="ECO:0007669"/>
    <property type="project" value="InterPro"/>
</dbReference>
<evidence type="ECO:0000256" key="4">
    <source>
        <dbReference type="SAM" id="MobiDB-lite"/>
    </source>
</evidence>
<feature type="region of interest" description="Disordered" evidence="4">
    <location>
        <begin position="886"/>
        <end position="950"/>
    </location>
</feature>